<reference evidence="6 7" key="1">
    <citation type="submission" date="2019-06" db="EMBL/GenBank/DDBJ databases">
        <title>Sequencing the genomes of 1000 actinobacteria strains.</title>
        <authorList>
            <person name="Klenk H.-P."/>
        </authorList>
    </citation>
    <scope>NUCLEOTIDE SEQUENCE [LARGE SCALE GENOMIC DNA]</scope>
    <source>
        <strain evidence="6 7">DSM 43186</strain>
    </source>
</reference>
<dbReference type="PANTHER" id="PTHR43248:SF29">
    <property type="entry name" value="TRIPEPTIDYL AMINOPEPTIDASE"/>
    <property type="match status" value="1"/>
</dbReference>
<feature type="signal peptide" evidence="4">
    <location>
        <begin position="1"/>
        <end position="23"/>
    </location>
</feature>
<comment type="similarity">
    <text evidence="1">Belongs to the peptidase S33 family.</text>
</comment>
<evidence type="ECO:0000256" key="1">
    <source>
        <dbReference type="ARBA" id="ARBA00010088"/>
    </source>
</evidence>
<dbReference type="GO" id="GO:0016787">
    <property type="term" value="F:hydrolase activity"/>
    <property type="evidence" value="ECO:0007669"/>
    <property type="project" value="UniProtKB-KW"/>
</dbReference>
<sequence length="512" mass="54393">MRRRRIAALLAAAALAAGCGATGGEPAGGRGGGSASAAPGTGATAAPAGLQRYYGQKVSWSDCGQGFQCARVAVPLDYDDPDGEQIKISVVRLPATGDRIGSLLVNPGGPGGSGIEYARSAEYIVSKEIRARFDIVGFDPRGVGESSPVRCLSGSELDRHVGLDATPDEESEVSALERSARAFAEGCQAKSGKLLPHVGTVNAARDMDVLRAVLGDEGLTYLGKSYGTLLGAVYAHLFPDKVRALVLDGAVNPSLDPLESSEAQARGFEVALEAFLKDCFEDASCPFDSRELDGALEEFSALMRRIDARPLRNRTDARPVTEAWAMLGVATPLYDRGSWPVLRQAIAQALAGDGTTLISTADLLIGRRPDGTYSNQTEANTAINCVDRVYPRDIDAYRRAAESTESPRFGAYIAWGSLPCAYWPVKGDDTGRRITAEGAPPIVVIGTTRDPATPYEWSQALSTQLRSGRLITYEGDGHTAYKTGSACVDRLVDRYLISRTAPADGVRCPERE</sequence>
<evidence type="ECO:0000313" key="7">
    <source>
        <dbReference type="Proteomes" id="UP000319213"/>
    </source>
</evidence>
<dbReference type="InterPro" id="IPR013595">
    <property type="entry name" value="Pept_S33_TAP-like_C"/>
</dbReference>
<evidence type="ECO:0000259" key="5">
    <source>
        <dbReference type="Pfam" id="PF08386"/>
    </source>
</evidence>
<dbReference type="InterPro" id="IPR029058">
    <property type="entry name" value="AB_hydrolase_fold"/>
</dbReference>
<organism evidence="6 7">
    <name type="scientific">Thermopolyspora flexuosa</name>
    <dbReference type="NCBI Taxonomy" id="103836"/>
    <lineage>
        <taxon>Bacteria</taxon>
        <taxon>Bacillati</taxon>
        <taxon>Actinomycetota</taxon>
        <taxon>Actinomycetes</taxon>
        <taxon>Streptosporangiales</taxon>
        <taxon>Streptosporangiaceae</taxon>
        <taxon>Thermopolyspora</taxon>
    </lineage>
</organism>
<evidence type="ECO:0000256" key="4">
    <source>
        <dbReference type="SAM" id="SignalP"/>
    </source>
</evidence>
<gene>
    <name evidence="6" type="ORF">FHX40_4331</name>
</gene>
<dbReference type="SUPFAM" id="SSF53474">
    <property type="entry name" value="alpha/beta-Hydrolases"/>
    <property type="match status" value="1"/>
</dbReference>
<dbReference type="InterPro" id="IPR051601">
    <property type="entry name" value="Serine_prot/Carboxylest_S33"/>
</dbReference>
<dbReference type="Gene3D" id="3.40.50.1820">
    <property type="entry name" value="alpha/beta hydrolase"/>
    <property type="match status" value="1"/>
</dbReference>
<accession>A0A543J412</accession>
<dbReference type="Proteomes" id="UP000319213">
    <property type="component" value="Unassembled WGS sequence"/>
</dbReference>
<keyword evidence="2 4" id="KW-0732">Signal</keyword>
<dbReference type="EMBL" id="VFPQ01000001">
    <property type="protein sequence ID" value="TQM77563.1"/>
    <property type="molecule type" value="Genomic_DNA"/>
</dbReference>
<dbReference type="PROSITE" id="PS51257">
    <property type="entry name" value="PROKAR_LIPOPROTEIN"/>
    <property type="match status" value="1"/>
</dbReference>
<feature type="domain" description="Peptidase S33 tripeptidyl aminopeptidase-like C-terminal" evidence="5">
    <location>
        <begin position="407"/>
        <end position="508"/>
    </location>
</feature>
<dbReference type="PANTHER" id="PTHR43248">
    <property type="entry name" value="2-SUCCINYL-6-HYDROXY-2,4-CYCLOHEXADIENE-1-CARBOXYLATE SYNTHASE"/>
    <property type="match status" value="1"/>
</dbReference>
<dbReference type="RefSeq" id="WP_142261273.1">
    <property type="nucleotide sequence ID" value="NZ_BMPV01000002.1"/>
</dbReference>
<name>A0A543J412_9ACTN</name>
<evidence type="ECO:0000256" key="2">
    <source>
        <dbReference type="ARBA" id="ARBA00022729"/>
    </source>
</evidence>
<dbReference type="OrthoDB" id="3930934at2"/>
<comment type="caution">
    <text evidence="6">The sequence shown here is derived from an EMBL/GenBank/DDBJ whole genome shotgun (WGS) entry which is preliminary data.</text>
</comment>
<keyword evidence="3 6" id="KW-0378">Hydrolase</keyword>
<keyword evidence="7" id="KW-1185">Reference proteome</keyword>
<dbReference type="AlphaFoldDB" id="A0A543J412"/>
<dbReference type="Pfam" id="PF08386">
    <property type="entry name" value="Abhydrolase_4"/>
    <property type="match status" value="1"/>
</dbReference>
<protein>
    <submittedName>
        <fullName evidence="6">Alpha/beta hydrolase family protein</fullName>
    </submittedName>
</protein>
<evidence type="ECO:0000256" key="3">
    <source>
        <dbReference type="ARBA" id="ARBA00022801"/>
    </source>
</evidence>
<feature type="chain" id="PRO_5022044916" evidence="4">
    <location>
        <begin position="24"/>
        <end position="512"/>
    </location>
</feature>
<evidence type="ECO:0000313" key="6">
    <source>
        <dbReference type="EMBL" id="TQM77563.1"/>
    </source>
</evidence>
<proteinExistence type="inferred from homology"/>